<dbReference type="SUPFAM" id="SSF102405">
    <property type="entry name" value="MCP/YpsA-like"/>
    <property type="match status" value="1"/>
</dbReference>
<name>A0A645BJH9_9ZZZZ</name>
<comment type="caution">
    <text evidence="2">The sequence shown here is derived from an EMBL/GenBank/DDBJ whole genome shotgun (WGS) entry which is preliminary data.</text>
</comment>
<protein>
    <recommendedName>
        <fullName evidence="3">Cytokinin riboside 5'-monophosphate phosphoribohydrolase</fullName>
    </recommendedName>
</protein>
<dbReference type="PANTHER" id="PTHR43393:SF3">
    <property type="entry name" value="LYSINE DECARBOXYLASE-LIKE PROTEIN"/>
    <property type="match status" value="1"/>
</dbReference>
<dbReference type="InterPro" id="IPR052341">
    <property type="entry name" value="LOG_family_nucleotidases"/>
</dbReference>
<evidence type="ECO:0008006" key="3">
    <source>
        <dbReference type="Google" id="ProtNLM"/>
    </source>
</evidence>
<dbReference type="PANTHER" id="PTHR43393">
    <property type="entry name" value="CYTOKININ RIBOSIDE 5'-MONOPHOSPHATE PHOSPHORIBOHYDROLASE"/>
    <property type="match status" value="1"/>
</dbReference>
<dbReference type="Pfam" id="PF03641">
    <property type="entry name" value="Lysine_decarbox"/>
    <property type="match status" value="1"/>
</dbReference>
<proteinExistence type="predicted"/>
<dbReference type="AlphaFoldDB" id="A0A645BJH9"/>
<dbReference type="EMBL" id="VSSQ01020575">
    <property type="protein sequence ID" value="MPM65545.1"/>
    <property type="molecule type" value="Genomic_DNA"/>
</dbReference>
<keyword evidence="1" id="KW-0175">Coiled coil</keyword>
<accession>A0A645BJH9</accession>
<gene>
    <name evidence="2" type="ORF">SDC9_112442</name>
</gene>
<sequence>MDSNNNNNMKLDKPALSFFDKNFINSNAGREIRILSEYLFPEHYLEEYNIKNAIVIFGSARVLSLAEWEKQNTTLNQQYENSTEQEKKELEKKIKLHQAQYELSVNYEECVVLSEMLAEWSMKLPEDKRFYICTGGGPGLMEAANRGAFNKKMPNIGFNIDLPFEQYPNPYISKELNFEFYYFFMRKFWFANLSQFLIAMPGGFGTLDELAEHLTLIQTKKIVKPLPVVLYNEKFWRKLIDFEYLAELGMIGEKDLLLFKYCSTPDETFDYVVKTLTKIHNL</sequence>
<dbReference type="InterPro" id="IPR031100">
    <property type="entry name" value="LOG_fam"/>
</dbReference>
<organism evidence="2">
    <name type="scientific">bioreactor metagenome</name>
    <dbReference type="NCBI Taxonomy" id="1076179"/>
    <lineage>
        <taxon>unclassified sequences</taxon>
        <taxon>metagenomes</taxon>
        <taxon>ecological metagenomes</taxon>
    </lineage>
</organism>
<evidence type="ECO:0000313" key="2">
    <source>
        <dbReference type="EMBL" id="MPM65545.1"/>
    </source>
</evidence>
<dbReference type="Gene3D" id="3.40.50.450">
    <property type="match status" value="1"/>
</dbReference>
<feature type="coiled-coil region" evidence="1">
    <location>
        <begin position="65"/>
        <end position="100"/>
    </location>
</feature>
<dbReference type="GO" id="GO:0005829">
    <property type="term" value="C:cytosol"/>
    <property type="evidence" value="ECO:0007669"/>
    <property type="project" value="TreeGrafter"/>
</dbReference>
<evidence type="ECO:0000256" key="1">
    <source>
        <dbReference type="SAM" id="Coils"/>
    </source>
</evidence>
<reference evidence="2" key="1">
    <citation type="submission" date="2019-08" db="EMBL/GenBank/DDBJ databases">
        <authorList>
            <person name="Kucharzyk K."/>
            <person name="Murdoch R.W."/>
            <person name="Higgins S."/>
            <person name="Loffler F."/>
        </authorList>
    </citation>
    <scope>NUCLEOTIDE SEQUENCE</scope>
</reference>